<gene>
    <name evidence="1" type="ORF">HTY61_10945</name>
</gene>
<sequence>MVTFLFFTRNDSAALAHSLVPLVHDAVEGHVSEVVVADSGSTDSTADLADAAGCRMVQLPETSLRDVVAGARADWIVVLEPGARLAEGWHNAVMDHVMRPESAAACFRPARKGGWFARIFRSVAARRGPLARGLVIARAQALANLSANARSGEDLIRGLALKVLDAEIEPAPKD</sequence>
<evidence type="ECO:0000313" key="1">
    <source>
        <dbReference type="EMBL" id="QKV18931.1"/>
    </source>
</evidence>
<evidence type="ECO:0000313" key="2">
    <source>
        <dbReference type="Proteomes" id="UP000509367"/>
    </source>
</evidence>
<dbReference type="Proteomes" id="UP000509367">
    <property type="component" value="Chromosome"/>
</dbReference>
<dbReference type="RefSeq" id="WP_175276824.1">
    <property type="nucleotide sequence ID" value="NZ_CP054836.1"/>
</dbReference>
<dbReference type="EMBL" id="CP054836">
    <property type="protein sequence ID" value="QKV18931.1"/>
    <property type="molecule type" value="Genomic_DNA"/>
</dbReference>
<accession>A0A6N1VCZ8</accession>
<dbReference type="KEGG" id="orm:HTY61_10945"/>
<dbReference type="AlphaFoldDB" id="A0A6N1VCZ8"/>
<name>A0A6N1VCZ8_9HYPH</name>
<protein>
    <submittedName>
        <fullName evidence="1">Glycosyl transferase family 2</fullName>
    </submittedName>
</protein>
<reference evidence="1 2" key="1">
    <citation type="submission" date="2020-06" db="EMBL/GenBank/DDBJ databases">
        <title>Oricola thermophila sp. nov. isolated from a tidal sediments.</title>
        <authorList>
            <person name="Kwon K.K."/>
            <person name="Yang S.-H."/>
            <person name="Park M.-J."/>
        </authorList>
    </citation>
    <scope>NUCLEOTIDE SEQUENCE [LARGE SCALE GENOMIC DNA]</scope>
    <source>
        <strain evidence="1 2">MEBiC13590</strain>
    </source>
</reference>
<organism evidence="1 2">
    <name type="scientific">Oricola thermophila</name>
    <dbReference type="NCBI Taxonomy" id="2742145"/>
    <lineage>
        <taxon>Bacteria</taxon>
        <taxon>Pseudomonadati</taxon>
        <taxon>Pseudomonadota</taxon>
        <taxon>Alphaproteobacteria</taxon>
        <taxon>Hyphomicrobiales</taxon>
        <taxon>Ahrensiaceae</taxon>
        <taxon>Oricola</taxon>
    </lineage>
</organism>
<dbReference type="Gene3D" id="3.90.550.10">
    <property type="entry name" value="Spore Coat Polysaccharide Biosynthesis Protein SpsA, Chain A"/>
    <property type="match status" value="1"/>
</dbReference>
<dbReference type="SUPFAM" id="SSF53448">
    <property type="entry name" value="Nucleotide-diphospho-sugar transferases"/>
    <property type="match status" value="1"/>
</dbReference>
<dbReference type="InterPro" id="IPR029044">
    <property type="entry name" value="Nucleotide-diphossugar_trans"/>
</dbReference>
<proteinExistence type="predicted"/>
<keyword evidence="2" id="KW-1185">Reference proteome</keyword>
<dbReference type="GO" id="GO:0016740">
    <property type="term" value="F:transferase activity"/>
    <property type="evidence" value="ECO:0007669"/>
    <property type="project" value="UniProtKB-KW"/>
</dbReference>
<keyword evidence="1" id="KW-0808">Transferase</keyword>